<organism evidence="2 3">
    <name type="scientific">Glycomyces harbinensis</name>
    <dbReference type="NCBI Taxonomy" id="58114"/>
    <lineage>
        <taxon>Bacteria</taxon>
        <taxon>Bacillati</taxon>
        <taxon>Actinomycetota</taxon>
        <taxon>Actinomycetes</taxon>
        <taxon>Glycomycetales</taxon>
        <taxon>Glycomycetaceae</taxon>
        <taxon>Glycomyces</taxon>
    </lineage>
</organism>
<sequence length="131" mass="14088">MSPSPDRPEWDRYSGVLRIFVMCNALLAFALELAMLVFVAWWALELDLEGWWARLLIALVAVGALVVLWGAFASPKARLPLPVWGTLAVKAVAFGAGTLALWGLGLPAAAIAFAVVAIANTAVATYVRRPR</sequence>
<name>A0A1G6SDU2_9ACTN</name>
<keyword evidence="1" id="KW-0472">Membrane</keyword>
<evidence type="ECO:0008006" key="4">
    <source>
        <dbReference type="Google" id="ProtNLM"/>
    </source>
</evidence>
<dbReference type="EMBL" id="FNAD01000002">
    <property type="protein sequence ID" value="SDD15090.1"/>
    <property type="molecule type" value="Genomic_DNA"/>
</dbReference>
<accession>A0A1G6SDU2</accession>
<protein>
    <recommendedName>
        <fullName evidence="4">DUF2568 domain-containing protein</fullName>
    </recommendedName>
</protein>
<dbReference type="Proteomes" id="UP000198949">
    <property type="component" value="Unassembled WGS sequence"/>
</dbReference>
<keyword evidence="1" id="KW-0812">Transmembrane</keyword>
<dbReference type="AlphaFoldDB" id="A0A1G6SDU2"/>
<dbReference type="InterPro" id="IPR021214">
    <property type="entry name" value="DUF2568"/>
</dbReference>
<evidence type="ECO:0000313" key="3">
    <source>
        <dbReference type="Proteomes" id="UP000198949"/>
    </source>
</evidence>
<keyword evidence="1" id="KW-1133">Transmembrane helix</keyword>
<keyword evidence="3" id="KW-1185">Reference proteome</keyword>
<gene>
    <name evidence="2" type="ORF">SAMN05216270_10247</name>
</gene>
<feature type="transmembrane region" description="Helical" evidence="1">
    <location>
        <begin position="50"/>
        <end position="71"/>
    </location>
</feature>
<dbReference type="Pfam" id="PF10823">
    <property type="entry name" value="DUF2568"/>
    <property type="match status" value="1"/>
</dbReference>
<feature type="transmembrane region" description="Helical" evidence="1">
    <location>
        <begin position="83"/>
        <end position="102"/>
    </location>
</feature>
<evidence type="ECO:0000313" key="2">
    <source>
        <dbReference type="EMBL" id="SDD15090.1"/>
    </source>
</evidence>
<reference evidence="3" key="1">
    <citation type="submission" date="2016-10" db="EMBL/GenBank/DDBJ databases">
        <authorList>
            <person name="Varghese N."/>
            <person name="Submissions S."/>
        </authorList>
    </citation>
    <scope>NUCLEOTIDE SEQUENCE [LARGE SCALE GENOMIC DNA]</scope>
    <source>
        <strain evidence="3">CGMCC 4.3516</strain>
    </source>
</reference>
<feature type="transmembrane region" description="Helical" evidence="1">
    <location>
        <begin position="21"/>
        <end position="44"/>
    </location>
</feature>
<proteinExistence type="predicted"/>
<evidence type="ECO:0000256" key="1">
    <source>
        <dbReference type="SAM" id="Phobius"/>
    </source>
</evidence>
<feature type="transmembrane region" description="Helical" evidence="1">
    <location>
        <begin position="108"/>
        <end position="127"/>
    </location>
</feature>